<dbReference type="EMBL" id="CM042056">
    <property type="protein sequence ID" value="KAI3697460.1"/>
    <property type="molecule type" value="Genomic_DNA"/>
</dbReference>
<evidence type="ECO:0000313" key="2">
    <source>
        <dbReference type="Proteomes" id="UP001055879"/>
    </source>
</evidence>
<reference evidence="1 2" key="2">
    <citation type="journal article" date="2022" name="Mol. Ecol. Resour.">
        <title>The genomes of chicory, endive, great burdock and yacon provide insights into Asteraceae paleo-polyploidization history and plant inulin production.</title>
        <authorList>
            <person name="Fan W."/>
            <person name="Wang S."/>
            <person name="Wang H."/>
            <person name="Wang A."/>
            <person name="Jiang F."/>
            <person name="Liu H."/>
            <person name="Zhao H."/>
            <person name="Xu D."/>
            <person name="Zhang Y."/>
        </authorList>
    </citation>
    <scope>NUCLEOTIDE SEQUENCE [LARGE SCALE GENOMIC DNA]</scope>
    <source>
        <strain evidence="2">cv. Niubang</strain>
    </source>
</reference>
<protein>
    <submittedName>
        <fullName evidence="1">Uncharacterized protein</fullName>
    </submittedName>
</protein>
<comment type="caution">
    <text evidence="1">The sequence shown here is derived from an EMBL/GenBank/DDBJ whole genome shotgun (WGS) entry which is preliminary data.</text>
</comment>
<accession>A0ACB8ZIH8</accession>
<proteinExistence type="predicted"/>
<gene>
    <name evidence="1" type="ORF">L6452_30488</name>
</gene>
<dbReference type="Proteomes" id="UP001055879">
    <property type="component" value="Linkage Group LG10"/>
</dbReference>
<evidence type="ECO:0000313" key="1">
    <source>
        <dbReference type="EMBL" id="KAI3697460.1"/>
    </source>
</evidence>
<sequence length="77" mass="8823">MADRSSSVSSNDSDVGVYPASTVISLIRNHNHLVSRIDKLQDEANRLRSDNEHMQAQLRDLIEQKWGKIFLAWKKCV</sequence>
<organism evidence="1 2">
    <name type="scientific">Arctium lappa</name>
    <name type="common">Greater burdock</name>
    <name type="synonym">Lappa major</name>
    <dbReference type="NCBI Taxonomy" id="4217"/>
    <lineage>
        <taxon>Eukaryota</taxon>
        <taxon>Viridiplantae</taxon>
        <taxon>Streptophyta</taxon>
        <taxon>Embryophyta</taxon>
        <taxon>Tracheophyta</taxon>
        <taxon>Spermatophyta</taxon>
        <taxon>Magnoliopsida</taxon>
        <taxon>eudicotyledons</taxon>
        <taxon>Gunneridae</taxon>
        <taxon>Pentapetalae</taxon>
        <taxon>asterids</taxon>
        <taxon>campanulids</taxon>
        <taxon>Asterales</taxon>
        <taxon>Asteraceae</taxon>
        <taxon>Carduoideae</taxon>
        <taxon>Cardueae</taxon>
        <taxon>Arctiinae</taxon>
        <taxon>Arctium</taxon>
    </lineage>
</organism>
<keyword evidence="2" id="KW-1185">Reference proteome</keyword>
<name>A0ACB8ZIH8_ARCLA</name>
<reference evidence="2" key="1">
    <citation type="journal article" date="2022" name="Mol. Ecol. Resour.">
        <title>The genomes of chicory, endive, great burdock and yacon provide insights into Asteraceae palaeo-polyploidization history and plant inulin production.</title>
        <authorList>
            <person name="Fan W."/>
            <person name="Wang S."/>
            <person name="Wang H."/>
            <person name="Wang A."/>
            <person name="Jiang F."/>
            <person name="Liu H."/>
            <person name="Zhao H."/>
            <person name="Xu D."/>
            <person name="Zhang Y."/>
        </authorList>
    </citation>
    <scope>NUCLEOTIDE SEQUENCE [LARGE SCALE GENOMIC DNA]</scope>
    <source>
        <strain evidence="2">cv. Niubang</strain>
    </source>
</reference>